<dbReference type="STRING" id="361077.A0A151ZFP1"/>
<dbReference type="AlphaFoldDB" id="A0A151ZFP1"/>
<dbReference type="PANTHER" id="PTHR44656:SF7">
    <property type="entry name" value="DEHYDROGENASE_REDUCTASE SDR FAMILY MEMBER 12"/>
    <property type="match status" value="1"/>
</dbReference>
<dbReference type="PRINTS" id="PR00081">
    <property type="entry name" value="GDHRDH"/>
</dbReference>
<sequence length="323" mass="37284">MLTAAKWFFQGYKNYGKSAFEKRKSDYFNDVDLEDPDIGKKTFVVTGANSGIGYATTLSLAKRGAGHVYMVCRNRERGEKALHEIAFMSRNDNIHLVMCDLSLMEDCCRLVKYFTTKKIHIDVFIHNAGCLVLEKDLTVENTERSFATNVLGPFIVTYLLIDYLRDQEQRTQQKPRIVFVSSGGMLTQKMQTDFQSERRVYDGVTAYAQTKRQMVYLCELFSERYSDKINFFVMHPGWSTTPQLQRTMPTFNYITRNQQRNASQGCDTIVWLSLAPSIAVGSSGLFFEDRRPVPKYLKNSSTEVPREVVNELWSYLQKFLNKI</sequence>
<dbReference type="OrthoDB" id="417891at2759"/>
<proteinExistence type="predicted"/>
<evidence type="ECO:0008006" key="3">
    <source>
        <dbReference type="Google" id="ProtNLM"/>
    </source>
</evidence>
<dbReference type="InterPro" id="IPR052992">
    <property type="entry name" value="SDR_member_12"/>
</dbReference>
<name>A0A151ZFP1_TIELA</name>
<dbReference type="InterPro" id="IPR002347">
    <property type="entry name" value="SDR_fam"/>
</dbReference>
<dbReference type="Pfam" id="PF00106">
    <property type="entry name" value="adh_short"/>
    <property type="match status" value="1"/>
</dbReference>
<dbReference type="InParanoid" id="A0A151ZFP1"/>
<gene>
    <name evidence="1" type="ORF">DLAC_05366</name>
</gene>
<organism evidence="1 2">
    <name type="scientific">Tieghemostelium lacteum</name>
    <name type="common">Slime mold</name>
    <name type="synonym">Dictyostelium lacteum</name>
    <dbReference type="NCBI Taxonomy" id="361077"/>
    <lineage>
        <taxon>Eukaryota</taxon>
        <taxon>Amoebozoa</taxon>
        <taxon>Evosea</taxon>
        <taxon>Eumycetozoa</taxon>
        <taxon>Dictyostelia</taxon>
        <taxon>Dictyosteliales</taxon>
        <taxon>Raperosteliaceae</taxon>
        <taxon>Tieghemostelium</taxon>
    </lineage>
</organism>
<reference evidence="1 2" key="1">
    <citation type="submission" date="2015-12" db="EMBL/GenBank/DDBJ databases">
        <title>Dictyostelia acquired genes for synthesis and detection of signals that induce cell-type specialization by lateral gene transfer from prokaryotes.</title>
        <authorList>
            <person name="Gloeckner G."/>
            <person name="Schaap P."/>
        </authorList>
    </citation>
    <scope>NUCLEOTIDE SEQUENCE [LARGE SCALE GENOMIC DNA]</scope>
    <source>
        <strain evidence="1 2">TK</strain>
    </source>
</reference>
<dbReference type="OMA" id="QFAKAHT"/>
<keyword evidence="2" id="KW-1185">Reference proteome</keyword>
<dbReference type="Proteomes" id="UP000076078">
    <property type="component" value="Unassembled WGS sequence"/>
</dbReference>
<comment type="caution">
    <text evidence="1">The sequence shown here is derived from an EMBL/GenBank/DDBJ whole genome shotgun (WGS) entry which is preliminary data.</text>
</comment>
<dbReference type="Gene3D" id="3.40.50.720">
    <property type="entry name" value="NAD(P)-binding Rossmann-like Domain"/>
    <property type="match status" value="1"/>
</dbReference>
<evidence type="ECO:0000313" key="1">
    <source>
        <dbReference type="EMBL" id="KYQ92786.1"/>
    </source>
</evidence>
<evidence type="ECO:0000313" key="2">
    <source>
        <dbReference type="Proteomes" id="UP000076078"/>
    </source>
</evidence>
<dbReference type="EMBL" id="LODT01000028">
    <property type="protein sequence ID" value="KYQ92786.1"/>
    <property type="molecule type" value="Genomic_DNA"/>
</dbReference>
<dbReference type="InterPro" id="IPR036291">
    <property type="entry name" value="NAD(P)-bd_dom_sf"/>
</dbReference>
<dbReference type="PANTHER" id="PTHR44656">
    <property type="entry name" value="DEHYDROGENASE/REDUCTASE SDR FAMILY MEMBER 12"/>
    <property type="match status" value="1"/>
</dbReference>
<protein>
    <recommendedName>
        <fullName evidence="3">Short-chain dehydrogenase/reductase (SDR) family protein</fullName>
    </recommendedName>
</protein>
<accession>A0A151ZFP1</accession>
<dbReference type="SUPFAM" id="SSF51735">
    <property type="entry name" value="NAD(P)-binding Rossmann-fold domains"/>
    <property type="match status" value="1"/>
</dbReference>